<dbReference type="PANTHER" id="PTHR37945:SF1">
    <property type="entry name" value="EXTRACELLULAR TUNGSTATE BINDING PROTEIN"/>
    <property type="match status" value="1"/>
</dbReference>
<evidence type="ECO:0000313" key="2">
    <source>
        <dbReference type="EMBL" id="PIP16767.1"/>
    </source>
</evidence>
<dbReference type="InterPro" id="IPR024370">
    <property type="entry name" value="PBP_domain"/>
</dbReference>
<dbReference type="Gene3D" id="3.40.190.10">
    <property type="entry name" value="Periplasmic binding protein-like II"/>
    <property type="match status" value="2"/>
</dbReference>
<dbReference type="AlphaFoldDB" id="A0A2G9YC16"/>
<comment type="caution">
    <text evidence="2">The sequence shown here is derived from an EMBL/GenBank/DDBJ whole genome shotgun (WGS) entry which is preliminary data.</text>
</comment>
<reference evidence="2 3" key="1">
    <citation type="submission" date="2017-09" db="EMBL/GenBank/DDBJ databases">
        <title>Depth-based differentiation of microbial function through sediment-hosted aquifers and enrichment of novel symbionts in the deep terrestrial subsurface.</title>
        <authorList>
            <person name="Probst A.J."/>
            <person name="Ladd B."/>
            <person name="Jarett J.K."/>
            <person name="Geller-Mcgrath D.E."/>
            <person name="Sieber C.M."/>
            <person name="Emerson J.B."/>
            <person name="Anantharaman K."/>
            <person name="Thomas B.C."/>
            <person name="Malmstrom R."/>
            <person name="Stieglmeier M."/>
            <person name="Klingl A."/>
            <person name="Woyke T."/>
            <person name="Ryan C.M."/>
            <person name="Banfield J.F."/>
        </authorList>
    </citation>
    <scope>NUCLEOTIDE SEQUENCE [LARGE SCALE GENOMIC DNA]</scope>
    <source>
        <strain evidence="2">CG23_combo_of_CG06-09_8_20_14_all_48_7</strain>
    </source>
</reference>
<proteinExistence type="predicted"/>
<dbReference type="PANTHER" id="PTHR37945">
    <property type="entry name" value="EXTRACELLULAR TUNGSTATE BINDING PROTEIN"/>
    <property type="match status" value="1"/>
</dbReference>
<feature type="domain" description="PBP" evidence="1">
    <location>
        <begin position="11"/>
        <end position="227"/>
    </location>
</feature>
<evidence type="ECO:0000313" key="3">
    <source>
        <dbReference type="Proteomes" id="UP000230392"/>
    </source>
</evidence>
<organism evidence="2 3">
    <name type="scientific">bacterium (Candidatus Ratteibacteria) CG23_combo_of_CG06-09_8_20_14_all_48_7</name>
    <dbReference type="NCBI Taxonomy" id="2014292"/>
    <lineage>
        <taxon>Bacteria</taxon>
        <taxon>Candidatus Ratteibacteria</taxon>
    </lineage>
</organism>
<name>A0A2G9YC16_9BACT</name>
<dbReference type="InterPro" id="IPR052738">
    <property type="entry name" value="ABC-Tungstate_binding"/>
</dbReference>
<accession>A0A2G9YC16</accession>
<dbReference type="Proteomes" id="UP000230392">
    <property type="component" value="Unassembled WGS sequence"/>
</dbReference>
<sequence length="249" mass="28337">MVGEILILTLLTTTSVQDCGLLDKILPGFEKKFQCQVRVVAVGSGAAFRLGKDGQGDILLVHEPEGEQNFIREGYGTRRYPVMSNEFILVGPEEKEFKEKSDLIKILREICDSRWKFVSRGDNSGTHQRELDLWKKAGIKPKDSCYLETGQGMIETLRVANEKGALALTDNATFFRHQNELQDLKVYYARGQELINQYSLIPVSPERFPKANHKLALKLVDYFLSSEVQNYIKTFGSEWGHQFFKPAVK</sequence>
<dbReference type="SUPFAM" id="SSF53850">
    <property type="entry name" value="Periplasmic binding protein-like II"/>
    <property type="match status" value="1"/>
</dbReference>
<dbReference type="Pfam" id="PF12849">
    <property type="entry name" value="PBP_like_2"/>
    <property type="match status" value="1"/>
</dbReference>
<evidence type="ECO:0000259" key="1">
    <source>
        <dbReference type="Pfam" id="PF12849"/>
    </source>
</evidence>
<protein>
    <submittedName>
        <fullName evidence="2">Tungsten ABC transporter substrate-binding protein</fullName>
    </submittedName>
</protein>
<gene>
    <name evidence="2" type="ORF">COX46_00200</name>
</gene>
<dbReference type="EMBL" id="PCRF01000008">
    <property type="protein sequence ID" value="PIP16767.1"/>
    <property type="molecule type" value="Genomic_DNA"/>
</dbReference>